<evidence type="ECO:0000313" key="1">
    <source>
        <dbReference type="EMBL" id="WAJ28331.1"/>
    </source>
</evidence>
<reference evidence="1" key="1">
    <citation type="submission" date="2022-11" db="EMBL/GenBank/DDBJ databases">
        <title>beta-Carotene-producing bacterium, Jeongeuplla avenae sp. nov., alleviates the salt stress of Arabidopsis seedlings.</title>
        <authorList>
            <person name="Jiang L."/>
            <person name="Lee J."/>
        </authorList>
    </citation>
    <scope>NUCLEOTIDE SEQUENCE</scope>
    <source>
        <strain evidence="1">DY_R2A_6</strain>
    </source>
</reference>
<dbReference type="Proteomes" id="UP001163223">
    <property type="component" value="Chromosome"/>
</dbReference>
<evidence type="ECO:0000313" key="2">
    <source>
        <dbReference type="Proteomes" id="UP001163223"/>
    </source>
</evidence>
<dbReference type="EMBL" id="CP113520">
    <property type="protein sequence ID" value="WAJ28331.1"/>
    <property type="molecule type" value="Genomic_DNA"/>
</dbReference>
<gene>
    <name evidence="1" type="ORF">OXU80_26550</name>
</gene>
<name>A0ACD4NN90_9HYPH</name>
<accession>A0ACD4NN90</accession>
<proteinExistence type="predicted"/>
<sequence length="228" mass="24645">MWKQFVALARGRRYEAAEALLDRDAHVILRQQIRDAAATLERARLAVALAMAQEREEGRRADGLSSRLADLEERAVAALDAGKDGLAREAAEAIARLEADLDAARRAGAVAGAEIARLRRIVSDAEERLRDLRRGQRLAEAAGRVGRLRASAPGEVASSLRDAEATLARLRGRQDEADAVERALAEMARDADPAALARRLAEAGCGAPPPHSADAVLKRLDERRKSRA</sequence>
<keyword evidence="2" id="KW-1185">Reference proteome</keyword>
<organism evidence="1 2">
    <name type="scientific">Antarcticirhabdus aurantiaca</name>
    <dbReference type="NCBI Taxonomy" id="2606717"/>
    <lineage>
        <taxon>Bacteria</taxon>
        <taxon>Pseudomonadati</taxon>
        <taxon>Pseudomonadota</taxon>
        <taxon>Alphaproteobacteria</taxon>
        <taxon>Hyphomicrobiales</taxon>
        <taxon>Aurantimonadaceae</taxon>
        <taxon>Antarcticirhabdus</taxon>
    </lineage>
</organism>
<protein>
    <submittedName>
        <fullName evidence="1">PspA/IM30 family protein</fullName>
    </submittedName>
</protein>